<dbReference type="EMBL" id="MN739359">
    <property type="protein sequence ID" value="QHT00816.1"/>
    <property type="molecule type" value="Genomic_DNA"/>
</dbReference>
<protein>
    <submittedName>
        <fullName evidence="1">Uncharacterized protein</fullName>
    </submittedName>
</protein>
<accession>A0A6C0C7V8</accession>
<proteinExistence type="predicted"/>
<reference evidence="1" key="1">
    <citation type="journal article" date="2020" name="Nature">
        <title>Giant virus diversity and host interactions through global metagenomics.</title>
        <authorList>
            <person name="Schulz F."/>
            <person name="Roux S."/>
            <person name="Paez-Espino D."/>
            <person name="Jungbluth S."/>
            <person name="Walsh D.A."/>
            <person name="Denef V.J."/>
            <person name="McMahon K.D."/>
            <person name="Konstantinidis K.T."/>
            <person name="Eloe-Fadrosh E.A."/>
            <person name="Kyrpides N.C."/>
            <person name="Woyke T."/>
        </authorList>
    </citation>
    <scope>NUCLEOTIDE SEQUENCE</scope>
    <source>
        <strain evidence="1">GVMAG-M-3300020192-26</strain>
    </source>
</reference>
<name>A0A6C0C7V8_9ZZZZ</name>
<organism evidence="1">
    <name type="scientific">viral metagenome</name>
    <dbReference type="NCBI Taxonomy" id="1070528"/>
    <lineage>
        <taxon>unclassified sequences</taxon>
        <taxon>metagenomes</taxon>
        <taxon>organismal metagenomes</taxon>
    </lineage>
</organism>
<dbReference type="AlphaFoldDB" id="A0A6C0C7V8"/>
<sequence length="242" mass="26722">MAFLVAFLILLFISNEISAAPLPLWTPFNYHMSSTGYIINGTFDIQIGGLPAFPQTETTLVIDPQNNRMVFDWTQSGGGINILFAHDAYFFGQSGMGETCTYVPDFGYMKMQPGYATALSQPKSTTIKATCDGLTQDVGGCGHDLSASMKNMMDVITQISFAQRIPFNFIANRFPTKDIKRFIATNKYLAATCQHVNAVLSYDLGTIDRSSNRDAYFVLPTICETPVDYCSAVYYSGNPCIF</sequence>
<evidence type="ECO:0000313" key="1">
    <source>
        <dbReference type="EMBL" id="QHT00816.1"/>
    </source>
</evidence>